<reference evidence="6 7" key="1">
    <citation type="submission" date="2024-10" db="EMBL/GenBank/DDBJ databases">
        <title>The Natural Products Discovery Center: Release of the First 8490 Sequenced Strains for Exploring Actinobacteria Biosynthetic Diversity.</title>
        <authorList>
            <person name="Kalkreuter E."/>
            <person name="Kautsar S.A."/>
            <person name="Yang D."/>
            <person name="Bader C.D."/>
            <person name="Teijaro C.N."/>
            <person name="Fluegel L."/>
            <person name="Davis C.M."/>
            <person name="Simpson J.R."/>
            <person name="Lauterbach L."/>
            <person name="Steele A.D."/>
            <person name="Gui C."/>
            <person name="Meng S."/>
            <person name="Li G."/>
            <person name="Viehrig K."/>
            <person name="Ye F."/>
            <person name="Su P."/>
            <person name="Kiefer A.F."/>
            <person name="Nichols A."/>
            <person name="Cepeda A.J."/>
            <person name="Yan W."/>
            <person name="Fan B."/>
            <person name="Jiang Y."/>
            <person name="Adhikari A."/>
            <person name="Zheng C.-J."/>
            <person name="Schuster L."/>
            <person name="Cowan T.M."/>
            <person name="Smanski M.J."/>
            <person name="Chevrette M.G."/>
            <person name="De Carvalho L.P.S."/>
            <person name="Shen B."/>
        </authorList>
    </citation>
    <scope>NUCLEOTIDE SEQUENCE [LARGE SCALE GENOMIC DNA]</scope>
    <source>
        <strain evidence="6 7">NPDC019481</strain>
    </source>
</reference>
<comment type="caution">
    <text evidence="6">The sequence shown here is derived from an EMBL/GenBank/DDBJ whole genome shotgun (WGS) entry which is preliminary data.</text>
</comment>
<dbReference type="RefSeq" id="WP_397405665.1">
    <property type="nucleotide sequence ID" value="NZ_JBIRYI010000010.1"/>
</dbReference>
<organism evidence="6 7">
    <name type="scientific">Promicromonospora kroppenstedtii</name>
    <dbReference type="NCBI Taxonomy" id="440482"/>
    <lineage>
        <taxon>Bacteria</taxon>
        <taxon>Bacillati</taxon>
        <taxon>Actinomycetota</taxon>
        <taxon>Actinomycetes</taxon>
        <taxon>Micrococcales</taxon>
        <taxon>Promicromonosporaceae</taxon>
        <taxon>Promicromonospora</taxon>
    </lineage>
</organism>
<dbReference type="InterPro" id="IPR014905">
    <property type="entry name" value="HIRAN"/>
</dbReference>
<feature type="transmembrane region" description="Helical" evidence="4">
    <location>
        <begin position="12"/>
        <end position="32"/>
    </location>
</feature>
<evidence type="ECO:0000256" key="4">
    <source>
        <dbReference type="SAM" id="Phobius"/>
    </source>
</evidence>
<keyword evidence="7" id="KW-1185">Reference proteome</keyword>
<evidence type="ECO:0000259" key="5">
    <source>
        <dbReference type="Pfam" id="PF08797"/>
    </source>
</evidence>
<keyword evidence="2" id="KW-0378">Hydrolase</keyword>
<dbReference type="Pfam" id="PF08797">
    <property type="entry name" value="HIRAN"/>
    <property type="match status" value="1"/>
</dbReference>
<keyword evidence="4" id="KW-0812">Transmembrane</keyword>
<keyword evidence="4" id="KW-0472">Membrane</keyword>
<evidence type="ECO:0000256" key="3">
    <source>
        <dbReference type="SAM" id="MobiDB-lite"/>
    </source>
</evidence>
<dbReference type="EMBL" id="JBIRYI010000010">
    <property type="protein sequence ID" value="MFI2488519.1"/>
    <property type="molecule type" value="Genomic_DNA"/>
</dbReference>
<feature type="domain" description="HIRAN" evidence="5">
    <location>
        <begin position="133"/>
        <end position="194"/>
    </location>
</feature>
<evidence type="ECO:0000313" key="6">
    <source>
        <dbReference type="EMBL" id="MFI2488519.1"/>
    </source>
</evidence>
<proteinExistence type="predicted"/>
<sequence length="371" mass="39531">MASNFGPSTATRVLGIALMVIAVPLVLISFGLLVSGEVGAGLFLTLLTAVLLLGAYKAMRADQSSPTKGAGHLNVTVTTSAAPQRSATRIARNGEHAPPRPTGEPIDPWTTKTVYAEVAGETYRQDEIRRVFAGTRYESDAGAEIMGQALLSDDSANPYDGNAVAVWFNGEHVGYLSADDAEKYSPIVRELAAQGRVLRVEARAWARERQDDDYYGSGLGARITVFPPADPIAIRPVNNLPEGPHVVLPTGRAVQVTKEDQHMTVLGEVVAHGTGSGIVATLHAVEEQRARSTTELVEVRYNGQRIGVLSAQMSNQLLSLVKYIEARDKVPVARATVVGSRLQADVTLNVARAAEVDDAWLSKFVDAGGPA</sequence>
<dbReference type="Gene3D" id="3.30.70.2330">
    <property type="match status" value="1"/>
</dbReference>
<dbReference type="Proteomes" id="UP001611580">
    <property type="component" value="Unassembled WGS sequence"/>
</dbReference>
<feature type="transmembrane region" description="Helical" evidence="4">
    <location>
        <begin position="38"/>
        <end position="56"/>
    </location>
</feature>
<evidence type="ECO:0000256" key="1">
    <source>
        <dbReference type="ARBA" id="ARBA00022723"/>
    </source>
</evidence>
<keyword evidence="4" id="KW-1133">Transmembrane helix</keyword>
<name>A0ABW7XLY3_9MICO</name>
<feature type="region of interest" description="Disordered" evidence="3">
    <location>
        <begin position="64"/>
        <end position="108"/>
    </location>
</feature>
<accession>A0ABW7XLY3</accession>
<feature type="compositionally biased region" description="Polar residues" evidence="3">
    <location>
        <begin position="75"/>
        <end position="87"/>
    </location>
</feature>
<evidence type="ECO:0000313" key="7">
    <source>
        <dbReference type="Proteomes" id="UP001611580"/>
    </source>
</evidence>
<gene>
    <name evidence="6" type="ORF">ACH47X_16535</name>
</gene>
<evidence type="ECO:0000256" key="2">
    <source>
        <dbReference type="ARBA" id="ARBA00022801"/>
    </source>
</evidence>
<keyword evidence="1" id="KW-0479">Metal-binding</keyword>
<protein>
    <submittedName>
        <fullName evidence="6">HIRAN domain-containing protein</fullName>
    </submittedName>
</protein>